<dbReference type="KEGG" id="ssc:100626073"/>
<feature type="transmembrane region" description="Helical" evidence="8">
    <location>
        <begin position="285"/>
        <end position="305"/>
    </location>
</feature>
<gene>
    <name evidence="11 13" type="primary">MFSD9</name>
</gene>
<dbReference type="PRINTS" id="PR01035">
    <property type="entry name" value="TCRTETA"/>
</dbReference>
<dbReference type="GeneTree" id="ENSGT00940000159390"/>
<proteinExistence type="inferred from homology"/>
<feature type="transmembrane region" description="Helical" evidence="8">
    <location>
        <begin position="112"/>
        <end position="138"/>
    </location>
</feature>
<feature type="transmembrane region" description="Helical" evidence="8">
    <location>
        <begin position="317"/>
        <end position="339"/>
    </location>
</feature>
<comment type="subcellular location">
    <subcellularLocation>
        <location evidence="1">Membrane</location>
        <topology evidence="1">Multi-pass membrane protein</topology>
    </subcellularLocation>
</comment>
<dbReference type="InterPro" id="IPR036259">
    <property type="entry name" value="MFS_trans_sf"/>
</dbReference>
<dbReference type="AlphaFoldDB" id="A0A286ZNG6"/>
<accession>A0A286ZNG6</accession>
<dbReference type="VGNC" id="VGNC:90194">
    <property type="gene designation" value="MFSD9"/>
</dbReference>
<evidence type="ECO:0000256" key="3">
    <source>
        <dbReference type="ARBA" id="ARBA00022448"/>
    </source>
</evidence>
<dbReference type="Bgee" id="ENSSSCG00000038714">
    <property type="expression patterns" value="Expressed in longissimus lumborum muscle and 45 other cell types or tissues"/>
</dbReference>
<evidence type="ECO:0000256" key="1">
    <source>
        <dbReference type="ARBA" id="ARBA00004141"/>
    </source>
</evidence>
<keyword evidence="5 8" id="KW-1133">Transmembrane helix</keyword>
<reference evidence="11" key="3">
    <citation type="journal article" date="2020" name="Gigascience">
        <title>An improved pig reference genome sequence to enable pig genetics and genomics research.</title>
        <authorList>
            <person name="Warr A."/>
            <person name="Affara N."/>
            <person name="Aken B."/>
            <person name="Beiki H."/>
            <person name="Bickhart D.M."/>
            <person name="Billis K."/>
            <person name="Chow W."/>
            <person name="Eory L."/>
            <person name="Finlayson H.A."/>
            <person name="Flicek P."/>
            <person name="Giron C.G."/>
            <person name="Griffin D.K."/>
            <person name="Hall R."/>
            <person name="Hannum G."/>
            <person name="Hourlier T."/>
            <person name="Howe K."/>
            <person name="Hume D.A."/>
            <person name="Izuogu O."/>
            <person name="Kim K."/>
            <person name="Koren S."/>
            <person name="Liu H."/>
            <person name="Manchanda N."/>
            <person name="Martin F.J."/>
            <person name="Nonneman D.J."/>
            <person name="O'Connor R.E."/>
            <person name="Phillippy A.M."/>
            <person name="Rohrer G.A."/>
            <person name="Rosen B.D."/>
            <person name="Rund L.A."/>
            <person name="Sargent C.A."/>
            <person name="Schook L.B."/>
            <person name="Schroeder S.G."/>
            <person name="Schwartz A.S."/>
            <person name="Skinner B.M."/>
            <person name="Talbot R."/>
            <person name="Tseng E."/>
            <person name="Tuggle C.K."/>
            <person name="Watson M."/>
            <person name="Smith T.P.L."/>
            <person name="Archibald A.L."/>
        </authorList>
    </citation>
    <scope>NUCLEOTIDE SEQUENCE [LARGE SCALE GENOMIC DNA]</scope>
    <source>
        <strain evidence="11">Duroc</strain>
    </source>
</reference>
<feature type="domain" description="Major facilitator superfamily (MFS) profile" evidence="9">
    <location>
        <begin position="45"/>
        <end position="461"/>
    </location>
</feature>
<sequence length="472" mass="49483">MERGDSRGMAPDRGLVSARQRPWQDPGTGTQVGDPGLGPVRARRFLLCLYVVGFLDLLGVSMVVPLLSLHVKSLGASPTVAGIVGSSYGILQLFSSTLVGCWSDVVGRRPSLLVCLLCSALGYLILGTSTNVFLFALARVPVGIFKHTLSISRALLSDLVTEKERPLVLGQFNTASSVGFILGPMVGGYLTELDGGFYLTAFICSSVFVLNAGLVWLFPWTEVQPNAQNDGLGQGKNRALWGKSDSAVPAGTTAGDRTAGPPWGEVLATLQGLKSLTRPGLWDVYLMRLLMAVAVMLYHSNYVLALEERFEVRPRTAGYLISCSSALGALSGCALGPLLRLYSHSSQRVLLHSSALTSALLLLFSTARSVGVAVACSLLLAFSTSIGRTCLTDLQLTVGGGARAGGTLLGLGQSVTAVGRIIAPLLSGVAQELSPCGPPGLGAALALVAVVIMSLHRPHSGGDNRDAKLKRE</sequence>
<feature type="transmembrane region" description="Helical" evidence="8">
    <location>
        <begin position="197"/>
        <end position="218"/>
    </location>
</feature>
<evidence type="ECO:0000313" key="12">
    <source>
        <dbReference type="Proteomes" id="UP000008227"/>
    </source>
</evidence>
<dbReference type="GeneID" id="100626073"/>
<feature type="transmembrane region" description="Helical" evidence="8">
    <location>
        <begin position="45"/>
        <end position="67"/>
    </location>
</feature>
<keyword evidence="6 8" id="KW-0472">Membrane</keyword>
<evidence type="ECO:0000256" key="4">
    <source>
        <dbReference type="ARBA" id="ARBA00022692"/>
    </source>
</evidence>
<evidence type="ECO:0000313" key="13">
    <source>
        <dbReference type="VGNC" id="VGNC:90194"/>
    </source>
</evidence>
<keyword evidence="4 8" id="KW-0812">Transmembrane</keyword>
<dbReference type="Ensembl" id="ENSSSCT00000052194.3">
    <property type="protein sequence ID" value="ENSSSCP00000033121.1"/>
    <property type="gene ID" value="ENSSSCG00000038714.3"/>
</dbReference>
<evidence type="ECO:0000256" key="2">
    <source>
        <dbReference type="ARBA" id="ARBA00008335"/>
    </source>
</evidence>
<dbReference type="OMA" id="RFVRCLY"/>
<dbReference type="PANTHER" id="PTHR23504:SF14">
    <property type="entry name" value="MAJOR FACILITATOR SUPERFAMILY DOMAIN-CONTAINING PROTEIN 9"/>
    <property type="match status" value="1"/>
</dbReference>
<reference evidence="11" key="4">
    <citation type="submission" date="2025-05" db="UniProtKB">
        <authorList>
            <consortium name="Ensembl"/>
        </authorList>
    </citation>
    <scope>IDENTIFICATION</scope>
</reference>
<feature type="transmembrane region" description="Helical" evidence="8">
    <location>
        <begin position="168"/>
        <end position="190"/>
    </location>
</feature>
<feature type="transmembrane region" description="Helical" evidence="8">
    <location>
        <begin position="79"/>
        <end position="100"/>
    </location>
</feature>
<dbReference type="GO" id="GO:0016020">
    <property type="term" value="C:membrane"/>
    <property type="evidence" value="ECO:0007669"/>
    <property type="project" value="UniProtKB-SubCell"/>
</dbReference>
<dbReference type="Proteomes" id="UP000008227">
    <property type="component" value="Chromosome 3"/>
</dbReference>
<comment type="similarity">
    <text evidence="2">Belongs to the major facilitator superfamily.</text>
</comment>
<reference evidence="10" key="2">
    <citation type="journal article" date="2019" name="PeerJ">
        <title>Genes of the pig, Sus scrofa, reconstructed with EvidentialGene.</title>
        <authorList>
            <person name="Gilbert D.G."/>
        </authorList>
    </citation>
    <scope>NUCLEOTIDE SEQUENCE</scope>
</reference>
<dbReference type="InterPro" id="IPR020846">
    <property type="entry name" value="MFS_dom"/>
</dbReference>
<dbReference type="STRING" id="9823.ENSSSCP00000033121"/>
<reference evidence="12" key="1">
    <citation type="submission" date="2009-11" db="EMBL/GenBank/DDBJ databases">
        <authorList>
            <consortium name="Porcine genome sequencing project"/>
        </authorList>
    </citation>
    <scope>NUCLEOTIDE SEQUENCE [LARGE SCALE GENOMIC DNA]</scope>
    <source>
        <strain evidence="12">Duroc</strain>
    </source>
</reference>
<dbReference type="PROSITE" id="PS50850">
    <property type="entry name" value="MFS"/>
    <property type="match status" value="1"/>
</dbReference>
<keyword evidence="12" id="KW-1185">Reference proteome</keyword>
<keyword evidence="3" id="KW-0813">Transport</keyword>
<evidence type="ECO:0000259" key="9">
    <source>
        <dbReference type="PROSITE" id="PS50850"/>
    </source>
</evidence>
<evidence type="ECO:0000313" key="11">
    <source>
        <dbReference type="Ensembl" id="ENSSSCP00000033121.1"/>
    </source>
</evidence>
<protein>
    <submittedName>
        <fullName evidence="11">Major facilitator superfamily domain containing 9</fullName>
    </submittedName>
    <submittedName>
        <fullName evidence="10">Major facilitator superfamily domain-containing protein 9 isoform 1</fullName>
    </submittedName>
</protein>
<dbReference type="RefSeq" id="XP_003481188.1">
    <property type="nucleotide sequence ID" value="XM_003481140.4"/>
</dbReference>
<evidence type="ECO:0000256" key="6">
    <source>
        <dbReference type="ARBA" id="ARBA00023136"/>
    </source>
</evidence>
<dbReference type="PANTHER" id="PTHR23504">
    <property type="entry name" value="MAJOR FACILITATOR SUPERFAMILY DOMAIN-CONTAINING PROTEIN 10"/>
    <property type="match status" value="1"/>
</dbReference>
<dbReference type="eggNOG" id="KOG2615">
    <property type="taxonomic scope" value="Eukaryota"/>
</dbReference>
<evidence type="ECO:0000313" key="10">
    <source>
        <dbReference type="EMBL" id="HDB22511.1"/>
    </source>
</evidence>
<dbReference type="SUPFAM" id="SSF103473">
    <property type="entry name" value="MFS general substrate transporter"/>
    <property type="match status" value="1"/>
</dbReference>
<evidence type="ECO:0000256" key="7">
    <source>
        <dbReference type="SAM" id="MobiDB-lite"/>
    </source>
</evidence>
<organism evidence="11 12">
    <name type="scientific">Sus scrofa</name>
    <name type="common">Pig</name>
    <dbReference type="NCBI Taxonomy" id="9823"/>
    <lineage>
        <taxon>Eukaryota</taxon>
        <taxon>Metazoa</taxon>
        <taxon>Chordata</taxon>
        <taxon>Craniata</taxon>
        <taxon>Vertebrata</taxon>
        <taxon>Euteleostomi</taxon>
        <taxon>Mammalia</taxon>
        <taxon>Eutheria</taxon>
        <taxon>Laurasiatheria</taxon>
        <taxon>Artiodactyla</taxon>
        <taxon>Suina</taxon>
        <taxon>Suidae</taxon>
        <taxon>Sus</taxon>
    </lineage>
</organism>
<name>A0A286ZNG6_PIG</name>
<evidence type="ECO:0000256" key="8">
    <source>
        <dbReference type="SAM" id="Phobius"/>
    </source>
</evidence>
<dbReference type="CDD" id="cd17390">
    <property type="entry name" value="MFS_MFSD9"/>
    <property type="match status" value="1"/>
</dbReference>
<dbReference type="Pfam" id="PF07690">
    <property type="entry name" value="MFS_1"/>
    <property type="match status" value="1"/>
</dbReference>
<dbReference type="PaxDb" id="9823-ENSSSCP00000008702"/>
<dbReference type="OrthoDB" id="10262656at2759"/>
<evidence type="ECO:0000256" key="5">
    <source>
        <dbReference type="ARBA" id="ARBA00022989"/>
    </source>
</evidence>
<dbReference type="InterPro" id="IPR001958">
    <property type="entry name" value="Tet-R_TetA/multi-R_MdtG-like"/>
</dbReference>
<dbReference type="GO" id="GO:0022857">
    <property type="term" value="F:transmembrane transporter activity"/>
    <property type="evidence" value="ECO:0007669"/>
    <property type="project" value="InterPro"/>
</dbReference>
<dbReference type="EMBL" id="DQIR01167034">
    <property type="protein sequence ID" value="HDB22511.1"/>
    <property type="molecule type" value="Transcribed_RNA"/>
</dbReference>
<feature type="transmembrane region" description="Helical" evidence="8">
    <location>
        <begin position="359"/>
        <end position="382"/>
    </location>
</feature>
<dbReference type="Gene3D" id="1.20.1250.20">
    <property type="entry name" value="MFS general substrate transporter like domains"/>
    <property type="match status" value="1"/>
</dbReference>
<feature type="region of interest" description="Disordered" evidence="7">
    <location>
        <begin position="1"/>
        <end position="35"/>
    </location>
</feature>
<dbReference type="CTD" id="211798"/>
<dbReference type="InterPro" id="IPR011701">
    <property type="entry name" value="MFS"/>
</dbReference>